<reference evidence="1 2" key="1">
    <citation type="submission" date="2020-03" db="EMBL/GenBank/DDBJ databases">
        <title>WGS of actinomycetes isolated from Thailand.</title>
        <authorList>
            <person name="Thawai C."/>
        </authorList>
    </citation>
    <scope>NUCLEOTIDE SEQUENCE [LARGE SCALE GENOMIC DNA]</scope>
    <source>
        <strain evidence="1 2">FMUSA5-5</strain>
    </source>
</reference>
<name>A0ABX1B8W9_9ACTN</name>
<dbReference type="PANTHER" id="PTHR32332:SF33">
    <property type="entry name" value="NITRONATE MONOOXYGENASE DOMAIN-CONTAINING PROTEIN"/>
    <property type="match status" value="1"/>
</dbReference>
<protein>
    <submittedName>
        <fullName evidence="1">Nitronate monooxygenase</fullName>
    </submittedName>
</protein>
<keyword evidence="1" id="KW-0560">Oxidoreductase</keyword>
<evidence type="ECO:0000313" key="1">
    <source>
        <dbReference type="EMBL" id="NJP94268.1"/>
    </source>
</evidence>
<proteinExistence type="predicted"/>
<organism evidence="1 2">
    <name type="scientific">Nonomuraea composti</name>
    <dbReference type="NCBI Taxonomy" id="2720023"/>
    <lineage>
        <taxon>Bacteria</taxon>
        <taxon>Bacillati</taxon>
        <taxon>Actinomycetota</taxon>
        <taxon>Actinomycetes</taxon>
        <taxon>Streptosporangiales</taxon>
        <taxon>Streptosporangiaceae</taxon>
        <taxon>Nonomuraea</taxon>
    </lineage>
</organism>
<dbReference type="Gene3D" id="3.20.20.70">
    <property type="entry name" value="Aldolase class I"/>
    <property type="match status" value="1"/>
</dbReference>
<dbReference type="GO" id="GO:0004497">
    <property type="term" value="F:monooxygenase activity"/>
    <property type="evidence" value="ECO:0007669"/>
    <property type="project" value="UniProtKB-KW"/>
</dbReference>
<dbReference type="SUPFAM" id="SSF51412">
    <property type="entry name" value="Inosine monophosphate dehydrogenase (IMPDH)"/>
    <property type="match status" value="1"/>
</dbReference>
<accession>A0ABX1B8W9</accession>
<comment type="caution">
    <text evidence="1">The sequence shown here is derived from an EMBL/GenBank/DDBJ whole genome shotgun (WGS) entry which is preliminary data.</text>
</comment>
<dbReference type="PANTHER" id="PTHR32332">
    <property type="entry name" value="2-NITROPROPANE DIOXYGENASE"/>
    <property type="match status" value="1"/>
</dbReference>
<gene>
    <name evidence="1" type="ORF">HCN51_33345</name>
</gene>
<sequence length="477" mass="49854">MGERARQVGSSPADARPVLIQGGMGVGVSGWRLARAVAMTGQLGVVSGTALDVTLARRLQLGDPGGHLRRALAAFPVPEIAERVLGRYFVPGGTAEGVPYRPVPRLGLRGSRARDELTVVANFAEVFLAKQGHDGPIGVNYLEKIQLATPAAAYGAMLAGADHVLMGAGIPAELPRLLDDLAEHRDGRVSVTVAGGEGHTVGLDPVALLGRRLPPLARPAFLAIVSSHVLALYLARSAATRPDGFVIETPVAGGHSAPPRGRMVLDPAGQPVYGPRDEADTAKVAALGLPFWLAGGYGTPGGLERALAAGAEGIQVGSAFALCRESGLDPALRRRLRRRAGLVRNDPLASPTGFPFKVAAVPGTLSEQDVYEARPRLCDLGYLRTPYEKADGSIGYRCPAEPVDVYVRKGRPAEEAAGRRCLCNGLLAAIGLGQHRADGYTEPPLLTLGQDTGFLTDLPDDHSAADVVAHILLGAHL</sequence>
<dbReference type="InterPro" id="IPR013785">
    <property type="entry name" value="Aldolase_TIM"/>
</dbReference>
<dbReference type="EMBL" id="JAATEP010000028">
    <property type="protein sequence ID" value="NJP94268.1"/>
    <property type="molecule type" value="Genomic_DNA"/>
</dbReference>
<keyword evidence="2" id="KW-1185">Reference proteome</keyword>
<dbReference type="Proteomes" id="UP000696294">
    <property type="component" value="Unassembled WGS sequence"/>
</dbReference>
<dbReference type="Pfam" id="PF03060">
    <property type="entry name" value="NMO"/>
    <property type="match status" value="1"/>
</dbReference>
<evidence type="ECO:0000313" key="2">
    <source>
        <dbReference type="Proteomes" id="UP000696294"/>
    </source>
</evidence>
<keyword evidence="1" id="KW-0503">Monooxygenase</keyword>